<evidence type="ECO:0000256" key="6">
    <source>
        <dbReference type="SAM" id="Phobius"/>
    </source>
</evidence>
<reference evidence="8 9" key="1">
    <citation type="submission" date="2016-11" db="EMBL/GenBank/DDBJ databases">
        <authorList>
            <person name="Jaros S."/>
            <person name="Januszkiewicz K."/>
            <person name="Wedrychowicz H."/>
        </authorList>
    </citation>
    <scope>NUCLEOTIDE SEQUENCE [LARGE SCALE GENOMIC DNA]</scope>
    <source>
        <strain evidence="8 9">DSM 17459</strain>
    </source>
</reference>
<comment type="catalytic activity">
    <reaction evidence="1">
        <text>ATP + protein L-histidine = ADP + protein N-phospho-L-histidine.</text>
        <dbReference type="EC" id="2.7.13.3"/>
    </reaction>
</comment>
<dbReference type="SUPFAM" id="SSF47384">
    <property type="entry name" value="Homodimeric domain of signal transducing histidine kinase"/>
    <property type="match status" value="1"/>
</dbReference>
<keyword evidence="6" id="KW-0812">Transmembrane</keyword>
<dbReference type="EMBL" id="FQVI01000025">
    <property type="protein sequence ID" value="SHF39140.1"/>
    <property type="molecule type" value="Genomic_DNA"/>
</dbReference>
<feature type="domain" description="Histidine kinase" evidence="7">
    <location>
        <begin position="95"/>
        <end position="313"/>
    </location>
</feature>
<dbReference type="Proteomes" id="UP000184245">
    <property type="component" value="Unassembled WGS sequence"/>
</dbReference>
<dbReference type="PROSITE" id="PS50109">
    <property type="entry name" value="HIS_KIN"/>
    <property type="match status" value="1"/>
</dbReference>
<dbReference type="InterPro" id="IPR003661">
    <property type="entry name" value="HisK_dim/P_dom"/>
</dbReference>
<organism evidence="8 9">
    <name type="scientific">Lactonifactor longoviformis DSM 17459</name>
    <dbReference type="NCBI Taxonomy" id="1122155"/>
    <lineage>
        <taxon>Bacteria</taxon>
        <taxon>Bacillati</taxon>
        <taxon>Bacillota</taxon>
        <taxon>Clostridia</taxon>
        <taxon>Eubacteriales</taxon>
        <taxon>Clostridiaceae</taxon>
        <taxon>Lactonifactor</taxon>
    </lineage>
</organism>
<protein>
    <recommendedName>
        <fullName evidence="2">histidine kinase</fullName>
        <ecNumber evidence="2">2.7.13.3</ecNumber>
    </recommendedName>
</protein>
<dbReference type="InterPro" id="IPR005467">
    <property type="entry name" value="His_kinase_dom"/>
</dbReference>
<evidence type="ECO:0000259" key="7">
    <source>
        <dbReference type="PROSITE" id="PS50109"/>
    </source>
</evidence>
<keyword evidence="4 8" id="KW-0808">Transferase</keyword>
<dbReference type="Pfam" id="PF02518">
    <property type="entry name" value="HATPase_c"/>
    <property type="match status" value="1"/>
</dbReference>
<dbReference type="STRING" id="1122155.SAMN02745158_03550"/>
<dbReference type="CDD" id="cd00075">
    <property type="entry name" value="HATPase"/>
    <property type="match status" value="1"/>
</dbReference>
<evidence type="ECO:0000256" key="4">
    <source>
        <dbReference type="ARBA" id="ARBA00022777"/>
    </source>
</evidence>
<dbReference type="EC" id="2.7.13.3" evidence="2"/>
<dbReference type="InterPro" id="IPR003594">
    <property type="entry name" value="HATPase_dom"/>
</dbReference>
<evidence type="ECO:0000256" key="5">
    <source>
        <dbReference type="ARBA" id="ARBA00023012"/>
    </source>
</evidence>
<dbReference type="AlphaFoldDB" id="A0A1M5B9P0"/>
<dbReference type="RefSeq" id="WP_072854116.1">
    <property type="nucleotide sequence ID" value="NZ_FQVI01000025.1"/>
</dbReference>
<evidence type="ECO:0000256" key="2">
    <source>
        <dbReference type="ARBA" id="ARBA00012438"/>
    </source>
</evidence>
<dbReference type="PANTHER" id="PTHR43547">
    <property type="entry name" value="TWO-COMPONENT HISTIDINE KINASE"/>
    <property type="match status" value="1"/>
</dbReference>
<dbReference type="Gene3D" id="1.10.287.130">
    <property type="match status" value="1"/>
</dbReference>
<dbReference type="PANTHER" id="PTHR43547:SF2">
    <property type="entry name" value="HYBRID SIGNAL TRANSDUCTION HISTIDINE KINASE C"/>
    <property type="match status" value="1"/>
</dbReference>
<evidence type="ECO:0000256" key="3">
    <source>
        <dbReference type="ARBA" id="ARBA00022553"/>
    </source>
</evidence>
<dbReference type="InterPro" id="IPR004358">
    <property type="entry name" value="Sig_transdc_His_kin-like_C"/>
</dbReference>
<evidence type="ECO:0000256" key="1">
    <source>
        <dbReference type="ARBA" id="ARBA00000085"/>
    </source>
</evidence>
<evidence type="ECO:0000313" key="8">
    <source>
        <dbReference type="EMBL" id="SHF39140.1"/>
    </source>
</evidence>
<dbReference type="OrthoDB" id="9773956at2"/>
<dbReference type="PRINTS" id="PR00344">
    <property type="entry name" value="BCTRLSENSOR"/>
</dbReference>
<sequence>MKSEVLILVSASVAVVLLGACIGVVIFFRAREKRIIRRIQQMLDDAIDGRFQDEHLDETGVSAIENTMWRYLCDNEMAYQKLSREKEQIQLQISDISHQSVTPISNIVLYSQLLEEWLVLQESDGSPEAAGWTAAIREQAKTLEFLVGSLVKLSRLETGIIKVNMEKQKLQPVLRALQQQFMPKAEQKGVRLTVEPTEETAVFDLKWTIEAAANVVDNAIKYTPCGGEIVVSAEAYSFFVCIRVADQGIGIPEEEQASVFSRFYRSPGVSGEPGLGIGLYLAREVMKAQNGYIKLASREGRGSVFSLFLLTEEISQK</sequence>
<keyword evidence="6" id="KW-1133">Transmembrane helix</keyword>
<dbReference type="InterPro" id="IPR036097">
    <property type="entry name" value="HisK_dim/P_sf"/>
</dbReference>
<dbReference type="CDD" id="cd00082">
    <property type="entry name" value="HisKA"/>
    <property type="match status" value="1"/>
</dbReference>
<proteinExistence type="predicted"/>
<evidence type="ECO:0000313" key="9">
    <source>
        <dbReference type="Proteomes" id="UP000184245"/>
    </source>
</evidence>
<keyword evidence="6" id="KW-0472">Membrane</keyword>
<gene>
    <name evidence="8" type="ORF">SAMN02745158_03550</name>
</gene>
<dbReference type="SMART" id="SM00387">
    <property type="entry name" value="HATPase_c"/>
    <property type="match status" value="1"/>
</dbReference>
<dbReference type="InterPro" id="IPR036890">
    <property type="entry name" value="HATPase_C_sf"/>
</dbReference>
<dbReference type="GO" id="GO:0000155">
    <property type="term" value="F:phosphorelay sensor kinase activity"/>
    <property type="evidence" value="ECO:0007669"/>
    <property type="project" value="InterPro"/>
</dbReference>
<keyword evidence="3" id="KW-0597">Phosphoprotein</keyword>
<dbReference type="Gene3D" id="3.30.565.10">
    <property type="entry name" value="Histidine kinase-like ATPase, C-terminal domain"/>
    <property type="match status" value="1"/>
</dbReference>
<dbReference type="SUPFAM" id="SSF55874">
    <property type="entry name" value="ATPase domain of HSP90 chaperone/DNA topoisomerase II/histidine kinase"/>
    <property type="match status" value="1"/>
</dbReference>
<dbReference type="Pfam" id="PF00512">
    <property type="entry name" value="HisKA"/>
    <property type="match status" value="1"/>
</dbReference>
<feature type="transmembrane region" description="Helical" evidence="6">
    <location>
        <begin position="6"/>
        <end position="28"/>
    </location>
</feature>
<dbReference type="PROSITE" id="PS51257">
    <property type="entry name" value="PROKAR_LIPOPROTEIN"/>
    <property type="match status" value="1"/>
</dbReference>
<dbReference type="SMART" id="SM00388">
    <property type="entry name" value="HisKA"/>
    <property type="match status" value="1"/>
</dbReference>
<keyword evidence="5" id="KW-0902">Two-component regulatory system</keyword>
<accession>A0A1M5B9P0</accession>
<keyword evidence="9" id="KW-1185">Reference proteome</keyword>
<name>A0A1M5B9P0_9CLOT</name>
<keyword evidence="4 8" id="KW-0418">Kinase</keyword>